<organism evidence="2 3">
    <name type="scientific">Ferrimonas lipolytica</name>
    <dbReference type="NCBI Taxonomy" id="2724191"/>
    <lineage>
        <taxon>Bacteria</taxon>
        <taxon>Pseudomonadati</taxon>
        <taxon>Pseudomonadota</taxon>
        <taxon>Gammaproteobacteria</taxon>
        <taxon>Alteromonadales</taxon>
        <taxon>Ferrimonadaceae</taxon>
        <taxon>Ferrimonas</taxon>
    </lineage>
</organism>
<evidence type="ECO:0000259" key="1">
    <source>
        <dbReference type="Pfam" id="PF12973"/>
    </source>
</evidence>
<evidence type="ECO:0000313" key="2">
    <source>
        <dbReference type="EMBL" id="QIZ75673.1"/>
    </source>
</evidence>
<gene>
    <name evidence="2" type="ORF">HER31_01400</name>
</gene>
<name>A0A6H1UBD6_9GAMM</name>
<dbReference type="CDD" id="cd20301">
    <property type="entry name" value="cupin_ChrR"/>
    <property type="match status" value="1"/>
</dbReference>
<dbReference type="EMBL" id="CP051180">
    <property type="protein sequence ID" value="QIZ75673.1"/>
    <property type="molecule type" value="Genomic_DNA"/>
</dbReference>
<dbReference type="InterPro" id="IPR025979">
    <property type="entry name" value="ChrR-like_cupin_dom"/>
</dbReference>
<feature type="domain" description="ChrR-like cupin" evidence="1">
    <location>
        <begin position="136"/>
        <end position="198"/>
    </location>
</feature>
<proteinExistence type="predicted"/>
<dbReference type="RefSeq" id="WP_168658934.1">
    <property type="nucleotide sequence ID" value="NZ_CP051180.1"/>
</dbReference>
<dbReference type="InterPro" id="IPR041916">
    <property type="entry name" value="Anti_sigma_zinc_sf"/>
</dbReference>
<protein>
    <recommendedName>
        <fullName evidence="1">ChrR-like cupin domain-containing protein</fullName>
    </recommendedName>
</protein>
<evidence type="ECO:0000313" key="3">
    <source>
        <dbReference type="Proteomes" id="UP000501602"/>
    </source>
</evidence>
<sequence>MSNITHHPSLELIQRFANGELIGGTALLVSAHTEMCRHCQQLKAQHEQVLAQQSLTNAAPNTELDDMLTSMLASLPDVDRTPPSPLTTARSPLTLQQHRFELPRVLANQLDKLGSWSSQPGKLHQARLDLGDHSLQLIHMDRNSTVPAHTHKGNEVTLVLHGGFSDDQGDYKLGDFIALDQRHEHQPRTDDHEDCLVISAVDAPLHFTSGLARMLNPLSNLFFKP</sequence>
<dbReference type="KEGG" id="fes:HER31_01400"/>
<dbReference type="Proteomes" id="UP000501602">
    <property type="component" value="Chromosome"/>
</dbReference>
<dbReference type="AlphaFoldDB" id="A0A6H1UBD6"/>
<dbReference type="NCBIfam" id="TIGR02451">
    <property type="entry name" value="anti_sig_ChrR"/>
    <property type="match status" value="1"/>
</dbReference>
<reference evidence="2 3" key="1">
    <citation type="submission" date="2020-04" db="EMBL/GenBank/DDBJ databases">
        <title>Ferrimonas sp. S7 isolated from sea water.</title>
        <authorList>
            <person name="Bae S.S."/>
            <person name="Baek K."/>
        </authorList>
    </citation>
    <scope>NUCLEOTIDE SEQUENCE [LARGE SCALE GENOMIC DNA]</scope>
    <source>
        <strain evidence="2 3">S7</strain>
    </source>
</reference>
<dbReference type="SUPFAM" id="SSF51182">
    <property type="entry name" value="RmlC-like cupins"/>
    <property type="match status" value="1"/>
</dbReference>
<dbReference type="Gene3D" id="2.60.120.10">
    <property type="entry name" value="Jelly Rolls"/>
    <property type="match status" value="1"/>
</dbReference>
<dbReference type="Gene3D" id="1.10.10.1320">
    <property type="entry name" value="Anti-sigma factor, zinc-finger domain"/>
    <property type="match status" value="1"/>
</dbReference>
<keyword evidence="3" id="KW-1185">Reference proteome</keyword>
<accession>A0A6H1UBD6</accession>
<dbReference type="InterPro" id="IPR014710">
    <property type="entry name" value="RmlC-like_jellyroll"/>
</dbReference>
<dbReference type="InterPro" id="IPR012807">
    <property type="entry name" value="Anti-sigma_ChrR"/>
</dbReference>
<dbReference type="Pfam" id="PF12973">
    <property type="entry name" value="Cupin_7"/>
    <property type="match status" value="1"/>
</dbReference>
<dbReference type="InterPro" id="IPR011051">
    <property type="entry name" value="RmlC_Cupin_sf"/>
</dbReference>